<evidence type="ECO:0000256" key="13">
    <source>
        <dbReference type="ARBA" id="ARBA00036943"/>
    </source>
</evidence>
<dbReference type="OrthoDB" id="7887808at2759"/>
<comment type="function">
    <text evidence="15">Pseudouridylate synthase that catalyzes pseudouridylation of tRNAs and mRNAs. Acts on positions 27/28 in the anticodon stem and also positions 34 and 36 in the anticodon of an intron containing tRNA. Also catalyzes pseudouridylation of mRNAs: mediates pseudouridylation of mRNAs with the consensus sequence 5'-UGUAG-3'. Acts as a regulator of pre-mRNA splicing by mediating pseudouridylation of pre-mRNAs at locations associated with alternatively spliced regions. Pseudouridylation of pre-mRNAs near splice sites directly regulates mRNA splicing and mRNA 3'-end processing. Involved in regulation of nuclear receptor activity through pseudouridylation of SRA1 mRNA.</text>
</comment>
<feature type="region of interest" description="Disordered" evidence="25">
    <location>
        <begin position="681"/>
        <end position="701"/>
    </location>
</feature>
<evidence type="ECO:0000256" key="18">
    <source>
        <dbReference type="ARBA" id="ARBA00068582"/>
    </source>
</evidence>
<evidence type="ECO:0000256" key="10">
    <source>
        <dbReference type="ARBA" id="ARBA00023136"/>
    </source>
</evidence>
<comment type="caution">
    <text evidence="28">The sequence shown here is derived from an EMBL/GenBank/DDBJ whole genome shotgun (WGS) entry which is preliminary data.</text>
</comment>
<evidence type="ECO:0000256" key="12">
    <source>
        <dbReference type="ARBA" id="ARBA00023242"/>
    </source>
</evidence>
<dbReference type="CDD" id="cd02568">
    <property type="entry name" value="PseudoU_synth_PUS1_PUS2"/>
    <property type="match status" value="1"/>
</dbReference>
<keyword evidence="6" id="KW-0507">mRNA processing</keyword>
<evidence type="ECO:0000256" key="14">
    <source>
        <dbReference type="ARBA" id="ARBA00052184"/>
    </source>
</evidence>
<feature type="transmembrane region" description="Helical" evidence="26">
    <location>
        <begin position="99"/>
        <end position="120"/>
    </location>
</feature>
<dbReference type="GO" id="GO:0005789">
    <property type="term" value="C:endoplasmic reticulum membrane"/>
    <property type="evidence" value="ECO:0007669"/>
    <property type="project" value="TreeGrafter"/>
</dbReference>
<gene>
    <name evidence="28" type="ORF">EGR_00602</name>
</gene>
<dbReference type="InterPro" id="IPR020097">
    <property type="entry name" value="PsdUridine_synth_TruA_a/b_dom"/>
</dbReference>
<evidence type="ECO:0000256" key="22">
    <source>
        <dbReference type="ARBA" id="ARBA00081344"/>
    </source>
</evidence>
<dbReference type="STRING" id="6210.W6V161"/>
<evidence type="ECO:0000256" key="21">
    <source>
        <dbReference type="ARBA" id="ARBA00080849"/>
    </source>
</evidence>
<feature type="binding site" evidence="24">
    <location>
        <position position="1149"/>
    </location>
    <ligand>
        <name>substrate</name>
    </ligand>
</feature>
<feature type="compositionally biased region" description="Polar residues" evidence="25">
    <location>
        <begin position="1388"/>
        <end position="1397"/>
    </location>
</feature>
<feature type="compositionally biased region" description="Low complexity" evidence="25">
    <location>
        <begin position="1364"/>
        <end position="1374"/>
    </location>
</feature>
<evidence type="ECO:0000256" key="5">
    <source>
        <dbReference type="ARBA" id="ARBA00009375"/>
    </source>
</evidence>
<dbReference type="InterPro" id="IPR020095">
    <property type="entry name" value="PsdUridine_synth_TruA_C"/>
</dbReference>
<comment type="subcellular location">
    <subcellularLocation>
        <location evidence="3">Membrane</location>
        <topology evidence="3">Multi-pass membrane protein</topology>
    </subcellularLocation>
    <subcellularLocation>
        <location evidence="2">Nucleus</location>
    </subcellularLocation>
</comment>
<dbReference type="OMA" id="DSSIAYH"/>
<evidence type="ECO:0000256" key="19">
    <source>
        <dbReference type="ARBA" id="ARBA00075153"/>
    </source>
</evidence>
<evidence type="ECO:0000256" key="20">
    <source>
        <dbReference type="ARBA" id="ARBA00079087"/>
    </source>
</evidence>
<dbReference type="Gene3D" id="3.30.70.660">
    <property type="entry name" value="Pseudouridine synthase I, catalytic domain, C-terminal subdomain"/>
    <property type="match status" value="1"/>
</dbReference>
<dbReference type="GO" id="GO:0160147">
    <property type="term" value="F:tRNA pseudouridine(38-40) synthase activity"/>
    <property type="evidence" value="ECO:0007669"/>
    <property type="project" value="UniProtKB-EC"/>
</dbReference>
<dbReference type="Proteomes" id="UP000019149">
    <property type="component" value="Unassembled WGS sequence"/>
</dbReference>
<feature type="compositionally biased region" description="Polar residues" evidence="25">
    <location>
        <begin position="738"/>
        <end position="753"/>
    </location>
</feature>
<keyword evidence="7 26" id="KW-0812">Transmembrane</keyword>
<dbReference type="RefSeq" id="XP_024355848.1">
    <property type="nucleotide sequence ID" value="XM_024489851.1"/>
</dbReference>
<comment type="similarity">
    <text evidence="5">Belongs to the tRNA pseudouridine synthase TruA family.</text>
</comment>
<evidence type="ECO:0000256" key="8">
    <source>
        <dbReference type="ARBA" id="ARBA00022694"/>
    </source>
</evidence>
<keyword evidence="9 26" id="KW-1133">Transmembrane helix</keyword>
<name>W6V161_ECHGR</name>
<evidence type="ECO:0000256" key="6">
    <source>
        <dbReference type="ARBA" id="ARBA00022664"/>
    </source>
</evidence>
<feature type="region of interest" description="Disordered" evidence="25">
    <location>
        <begin position="640"/>
        <end position="663"/>
    </location>
</feature>
<dbReference type="Pfam" id="PF05346">
    <property type="entry name" value="DUF747"/>
    <property type="match status" value="1"/>
</dbReference>
<dbReference type="PANTHER" id="PTHR13317:SF4">
    <property type="entry name" value="TRANSMEMBRANE ANTERIOR POSTERIOR TRANSFORMATION PROTEIN 1 HOMOLOG"/>
    <property type="match status" value="1"/>
</dbReference>
<keyword evidence="29" id="KW-1185">Reference proteome</keyword>
<evidence type="ECO:0000256" key="2">
    <source>
        <dbReference type="ARBA" id="ARBA00004123"/>
    </source>
</evidence>
<evidence type="ECO:0000256" key="15">
    <source>
        <dbReference type="ARBA" id="ARBA00053709"/>
    </source>
</evidence>
<feature type="active site" description="Nucleophile" evidence="23">
    <location>
        <position position="1094"/>
    </location>
</feature>
<evidence type="ECO:0000256" key="23">
    <source>
        <dbReference type="PIRSR" id="PIRSR641708-1"/>
    </source>
</evidence>
<dbReference type="GO" id="GO:0045724">
    <property type="term" value="P:positive regulation of cilium assembly"/>
    <property type="evidence" value="ECO:0007669"/>
    <property type="project" value="TreeGrafter"/>
</dbReference>
<dbReference type="Gene3D" id="3.30.70.580">
    <property type="entry name" value="Pseudouridine synthase I, catalytic domain, N-terminal subdomain"/>
    <property type="match status" value="1"/>
</dbReference>
<feature type="transmembrane region" description="Helical" evidence="26">
    <location>
        <begin position="428"/>
        <end position="452"/>
    </location>
</feature>
<dbReference type="PANTHER" id="PTHR13317">
    <property type="entry name" value="TRANSMEMBRANE ANTERIOR POSTERIOR TRANSFORMATION PROTEIN 1 HOMOLOG"/>
    <property type="match status" value="1"/>
</dbReference>
<dbReference type="CTD" id="36336317"/>
<comment type="catalytic activity">
    <reaction evidence="14">
        <text>uridine(38/39/40) in tRNA = pseudouridine(38/39/40) in tRNA</text>
        <dbReference type="Rhea" id="RHEA:22376"/>
        <dbReference type="Rhea" id="RHEA-COMP:10085"/>
        <dbReference type="Rhea" id="RHEA-COMP:10087"/>
        <dbReference type="ChEBI" id="CHEBI:65314"/>
        <dbReference type="ChEBI" id="CHEBI:65315"/>
        <dbReference type="EC" id="5.4.99.12"/>
    </reaction>
</comment>
<comment type="subunit">
    <text evidence="16">Monomer. Forms a complex with RARG and the SRA1 RNA in the nucleus.</text>
</comment>
<evidence type="ECO:0000256" key="9">
    <source>
        <dbReference type="ARBA" id="ARBA00022989"/>
    </source>
</evidence>
<organism evidence="28 29">
    <name type="scientific">Echinococcus granulosus</name>
    <name type="common">Hydatid tapeworm</name>
    <dbReference type="NCBI Taxonomy" id="6210"/>
    <lineage>
        <taxon>Eukaryota</taxon>
        <taxon>Metazoa</taxon>
        <taxon>Spiralia</taxon>
        <taxon>Lophotrochozoa</taxon>
        <taxon>Platyhelminthes</taxon>
        <taxon>Cestoda</taxon>
        <taxon>Eucestoda</taxon>
        <taxon>Cyclophyllidea</taxon>
        <taxon>Taeniidae</taxon>
        <taxon>Echinococcus</taxon>
        <taxon>Echinococcus granulosus group</taxon>
    </lineage>
</organism>
<evidence type="ECO:0000256" key="11">
    <source>
        <dbReference type="ARBA" id="ARBA00023235"/>
    </source>
</evidence>
<evidence type="ECO:0000313" key="29">
    <source>
        <dbReference type="Proteomes" id="UP000019149"/>
    </source>
</evidence>
<feature type="region of interest" description="Disordered" evidence="25">
    <location>
        <begin position="211"/>
        <end position="230"/>
    </location>
</feature>
<dbReference type="EC" id="5.4.99.12" evidence="17"/>
<evidence type="ECO:0000256" key="7">
    <source>
        <dbReference type="ARBA" id="ARBA00022692"/>
    </source>
</evidence>
<comment type="similarity">
    <text evidence="4">Belongs to the TAPT1 family.</text>
</comment>
<evidence type="ECO:0000256" key="24">
    <source>
        <dbReference type="PIRSR" id="PIRSR641708-2"/>
    </source>
</evidence>
<keyword evidence="11" id="KW-0413">Isomerase</keyword>
<proteinExistence type="inferred from homology"/>
<comment type="catalytic activity">
    <reaction evidence="1">
        <text>a uridine in mRNA = a pseudouridine in mRNA</text>
        <dbReference type="Rhea" id="RHEA:56644"/>
        <dbReference type="Rhea" id="RHEA-COMP:14658"/>
        <dbReference type="Rhea" id="RHEA-COMP:14659"/>
        <dbReference type="ChEBI" id="CHEBI:65314"/>
        <dbReference type="ChEBI" id="CHEBI:65315"/>
    </reaction>
</comment>
<dbReference type="InterPro" id="IPR020103">
    <property type="entry name" value="PsdUridine_synth_cat_dom_sf"/>
</dbReference>
<keyword evidence="10 26" id="KW-0472">Membrane</keyword>
<dbReference type="KEGG" id="egl:EGR_00602"/>
<dbReference type="FunFam" id="3.30.70.580:FF:000002">
    <property type="entry name" value="tRNA pseudouridine synthase"/>
    <property type="match status" value="1"/>
</dbReference>
<accession>W6V161</accession>
<evidence type="ECO:0000256" key="17">
    <source>
        <dbReference type="ARBA" id="ARBA00066509"/>
    </source>
</evidence>
<dbReference type="Pfam" id="PF01416">
    <property type="entry name" value="PseudoU_synth_1"/>
    <property type="match status" value="1"/>
</dbReference>
<comment type="catalytic activity">
    <reaction evidence="13">
        <text>a uridine in tRNA = a pseudouridine in tRNA</text>
        <dbReference type="Rhea" id="RHEA:54572"/>
        <dbReference type="Rhea" id="RHEA-COMP:13339"/>
        <dbReference type="Rhea" id="RHEA-COMP:13934"/>
        <dbReference type="ChEBI" id="CHEBI:65314"/>
        <dbReference type="ChEBI" id="CHEBI:65315"/>
    </reaction>
</comment>
<dbReference type="GO" id="GO:0003723">
    <property type="term" value="F:RNA binding"/>
    <property type="evidence" value="ECO:0007669"/>
    <property type="project" value="InterPro"/>
</dbReference>
<reference evidence="28 29" key="1">
    <citation type="journal article" date="2013" name="Nat. Genet.">
        <title>The genome of the hydatid tapeworm Echinococcus granulosus.</title>
        <authorList>
            <person name="Zheng H."/>
            <person name="Zhang W."/>
            <person name="Zhang L."/>
            <person name="Zhang Z."/>
            <person name="Li J."/>
            <person name="Lu G."/>
            <person name="Zhu Y."/>
            <person name="Wang Y."/>
            <person name="Huang Y."/>
            <person name="Liu J."/>
            <person name="Kang H."/>
            <person name="Chen J."/>
            <person name="Wang L."/>
            <person name="Chen A."/>
            <person name="Yu S."/>
            <person name="Gao Z."/>
            <person name="Jin L."/>
            <person name="Gu W."/>
            <person name="Wang Z."/>
            <person name="Zhao L."/>
            <person name="Shi B."/>
            <person name="Wen H."/>
            <person name="Lin R."/>
            <person name="Jones M.K."/>
            <person name="Brejova B."/>
            <person name="Vinar T."/>
            <person name="Zhao G."/>
            <person name="McManus D.P."/>
            <person name="Chen Z."/>
            <person name="Zhou Y."/>
            <person name="Wang S."/>
        </authorList>
    </citation>
    <scope>NUCLEOTIDE SEQUENCE [LARGE SCALE GENOMIC DNA]</scope>
</reference>
<evidence type="ECO:0000256" key="1">
    <source>
        <dbReference type="ARBA" id="ARBA00001166"/>
    </source>
</evidence>
<dbReference type="InterPro" id="IPR041708">
    <property type="entry name" value="PUS1/PUS2-like"/>
</dbReference>
<evidence type="ECO:0000256" key="25">
    <source>
        <dbReference type="SAM" id="MobiDB-lite"/>
    </source>
</evidence>
<feature type="region of interest" description="Disordered" evidence="25">
    <location>
        <begin position="1357"/>
        <end position="1397"/>
    </location>
</feature>
<dbReference type="InterPro" id="IPR020094">
    <property type="entry name" value="TruA/RsuA/RluB/E/F_N"/>
</dbReference>
<evidence type="ECO:0000259" key="27">
    <source>
        <dbReference type="Pfam" id="PF01416"/>
    </source>
</evidence>
<feature type="transmembrane region" description="Helical" evidence="26">
    <location>
        <begin position="132"/>
        <end position="151"/>
    </location>
</feature>
<dbReference type="EMBL" id="APAU02000002">
    <property type="protein sequence ID" value="EUB64652.1"/>
    <property type="molecule type" value="Genomic_DNA"/>
</dbReference>
<dbReference type="GO" id="GO:0031119">
    <property type="term" value="P:tRNA pseudouridine synthesis"/>
    <property type="evidence" value="ECO:0007669"/>
    <property type="project" value="InterPro"/>
</dbReference>
<feature type="domain" description="Pseudouridine synthase I TruA alpha/beta" evidence="27">
    <location>
        <begin position="1187"/>
        <end position="1298"/>
    </location>
</feature>
<sequence>MDTKETWRGRTDSESECDIKNPLQNFNLRNYLREEIWQSSRRFNEVNNFQEQICGPFRNRVWKFLSIPQYFESFMFYGLLQCLDHILMVYTFLPLRCMINFISFLSFITFSLVGICVPSLKPQKFILYATDARELVKFSFVCICTIFLYTFDSSIAYHEIRTQSIIKIYIFFNLLEVADRLLSAVYLDAVDDVLFTVSAGLSGLRRQRSSSGDHVVTTSSGASSTDPSSCPSTEVVGLGALFVQYLFALACLSAHCLLLLAQVTTLNVAFNSQNRSLLTVIISNNFVELKGNVFRKMGKSNLFQIACADVRERFHYAVWLFIIVCRNMSASGWQYEDFLALLPDILLILLAEIAVDWIKHAFISKFNVIASDVYEEYTVSIAYDLLLCRQGKNTSDYFELLARRMGLTPISLSCLINVMIIQTVKSSLIYIFLLLALPLLFALKVLVHIILLNRAYAHVQAYTQMMTAKLAKEASMTATTTTVSAVSTKTSVATAASSGRSAVIEATDEVEVKRKTSIFYPPYTGYDQPTRDEGQLAMPRLPPRRSHSDTNCVSSVVVTECPSAATVATNPTAGDDEETNIADEVEEDFCSLQSLSTDTSAGWLRQRSFLKTPPSDKEARFRHILMDADDMQVCHRRIVQLPSPSTSPKRAGTLDSPNQLGLSPCSTTSYSFTSSLYEPIPSHQQRQEPHHPTSDSPLVPLSTSSWKTIPYRMRLPSHIHRSHRRRRCFSLDDVASISAQPQEQSLQSPTSPSSRKEASTMAGEVAEKHVHFTSRRRLHTENETSSLLILEQLSSTLNDETAHLEDAVDVDLLCDEEVAATDAKGGKAAATVVNSPASKVEEGMKNASRPSPPSPLTEDEKTTAVAAEASVKQPLSNIKLLLMASLILTDYGDKPMSGSWANYATQGHPRAYRPSLSSRIRDISFKSFVLLSFFGGVGLTGYILCKLGKHYLFGNRIYKLQRKEYAEALLEKEKREKELGLRIRYILSILSQSFKRARHVISAMKRHEQPDGEISHSAKVAKFDQVVNSSARGFRNCAMLMMYSGTGYFGMQRNEGFRTIEGELMSALYNSGYILEEHMKTPSMIHFQRASKTDKNVSAAGQVCAAKLPIDTLSIDKINSHLPDQIRILDIFRVTKKFNPKTVCNYRVYQYLLPTFAFSSGGGITLENCWRYRLSAETLTRINELFRHYKGTHNFFNFTSRRQVSPVALTPDDKSCLRYIMSIECGPPFLLDGDREFAVITVQGQSFMLHQIRKMIGLVVAIVKGCATEAVFENVFKAEKMDIPKAPGLGLLLDQVNYTHYNKRFCSDGSHQSIDWERYKRQIDEFKEAYIFRHMVEREVEDNSMFEWMENLNKHSYGKREGESPPSSAAASPATTLQPMTLEAVPGANSSFSTAEM</sequence>
<keyword evidence="12" id="KW-0539">Nucleus</keyword>
<feature type="region of interest" description="Disordered" evidence="25">
    <location>
        <begin position="738"/>
        <end position="764"/>
    </location>
</feature>
<dbReference type="GO" id="GO:0036064">
    <property type="term" value="C:ciliary basal body"/>
    <property type="evidence" value="ECO:0007669"/>
    <property type="project" value="TreeGrafter"/>
</dbReference>
<feature type="region of interest" description="Disordered" evidence="25">
    <location>
        <begin position="835"/>
        <end position="862"/>
    </location>
</feature>
<dbReference type="FunFam" id="3.30.70.660:FF:000002">
    <property type="entry name" value="tRNA pseudouridine synthase"/>
    <property type="match status" value="1"/>
</dbReference>
<evidence type="ECO:0000256" key="16">
    <source>
        <dbReference type="ARBA" id="ARBA00064589"/>
    </source>
</evidence>
<protein>
    <recommendedName>
        <fullName evidence="18">Pseudouridylate synthase 1 homolog</fullName>
        <ecNumber evidence="17">5.4.99.12</ecNumber>
    </recommendedName>
    <alternativeName>
        <fullName evidence="19">tRNA pseudouridine synthase 1</fullName>
    </alternativeName>
    <alternativeName>
        <fullName evidence="22">tRNA pseudouridine(38-40) synthase</fullName>
    </alternativeName>
    <alternativeName>
        <fullName evidence="20">tRNA pseudouridylate synthase I</fullName>
    </alternativeName>
    <alternativeName>
        <fullName evidence="21">tRNA-uridine isomerase I</fullName>
    </alternativeName>
</protein>
<evidence type="ECO:0000256" key="26">
    <source>
        <dbReference type="SAM" id="Phobius"/>
    </source>
</evidence>
<dbReference type="GeneID" id="36336317"/>
<evidence type="ECO:0000256" key="4">
    <source>
        <dbReference type="ARBA" id="ARBA00008803"/>
    </source>
</evidence>
<dbReference type="GO" id="GO:0006397">
    <property type="term" value="P:mRNA processing"/>
    <property type="evidence" value="ECO:0007669"/>
    <property type="project" value="UniProtKB-KW"/>
</dbReference>
<dbReference type="SUPFAM" id="SSF55120">
    <property type="entry name" value="Pseudouridine synthase"/>
    <property type="match status" value="1"/>
</dbReference>
<dbReference type="InterPro" id="IPR008010">
    <property type="entry name" value="Tatp1"/>
</dbReference>
<keyword evidence="8" id="KW-0819">tRNA processing</keyword>
<evidence type="ECO:0000256" key="3">
    <source>
        <dbReference type="ARBA" id="ARBA00004141"/>
    </source>
</evidence>
<evidence type="ECO:0000313" key="28">
    <source>
        <dbReference type="EMBL" id="EUB64652.1"/>
    </source>
</evidence>
<dbReference type="GO" id="GO:0005634">
    <property type="term" value="C:nucleus"/>
    <property type="evidence" value="ECO:0007669"/>
    <property type="project" value="UniProtKB-SubCell"/>
</dbReference>